<organism evidence="10 12">
    <name type="scientific">Rozella allomycis (strain CSF55)</name>
    <dbReference type="NCBI Taxonomy" id="988480"/>
    <lineage>
        <taxon>Eukaryota</taxon>
        <taxon>Fungi</taxon>
        <taxon>Fungi incertae sedis</taxon>
        <taxon>Cryptomycota</taxon>
        <taxon>Cryptomycota incertae sedis</taxon>
        <taxon>Rozella</taxon>
    </lineage>
</organism>
<name>A0A075ATD1_ROZAC</name>
<feature type="active site" description="Proton donor" evidence="7">
    <location>
        <position position="140"/>
    </location>
</feature>
<dbReference type="MEROPS" id="C12.010"/>
<evidence type="ECO:0000313" key="10">
    <source>
        <dbReference type="EMBL" id="EPZ31980.1"/>
    </source>
</evidence>
<keyword evidence="4 7" id="KW-0833">Ubl conjugation pathway</keyword>
<dbReference type="STRING" id="988480.A0A075ATD1"/>
<dbReference type="Proteomes" id="UP000281549">
    <property type="component" value="Unassembled WGS sequence"/>
</dbReference>
<dbReference type="EMBL" id="KE561199">
    <property type="protein sequence ID" value="EPZ31980.1"/>
    <property type="molecule type" value="Genomic_DNA"/>
</dbReference>
<dbReference type="InterPro" id="IPR001578">
    <property type="entry name" value="Peptidase_C12_UCH"/>
</dbReference>
<dbReference type="OrthoDB" id="427186at2759"/>
<reference evidence="10 12" key="1">
    <citation type="journal article" date="2013" name="Curr. Biol.">
        <title>Shared signatures of parasitism and phylogenomics unite Cryptomycota and microsporidia.</title>
        <authorList>
            <person name="James T.Y."/>
            <person name="Pelin A."/>
            <person name="Bonen L."/>
            <person name="Ahrendt S."/>
            <person name="Sain D."/>
            <person name="Corradi N."/>
            <person name="Stajich J.E."/>
        </authorList>
    </citation>
    <scope>NUCLEOTIDE SEQUENCE [LARGE SCALE GENOMIC DNA]</scope>
    <source>
        <strain evidence="10">CSF55</strain>
        <strain evidence="10">CSF55</strain>
    </source>
</reference>
<evidence type="ECO:0000256" key="8">
    <source>
        <dbReference type="RuleBase" id="RU361215"/>
    </source>
</evidence>
<dbReference type="GO" id="GO:0004843">
    <property type="term" value="F:cysteine-type deubiquitinase activity"/>
    <property type="evidence" value="ECO:0007669"/>
    <property type="project" value="UniProtKB-UniRule"/>
</dbReference>
<dbReference type="Gene3D" id="3.40.532.10">
    <property type="entry name" value="Peptidase C12, ubiquitin carboxyl-terminal hydrolase"/>
    <property type="match status" value="1"/>
</dbReference>
<dbReference type="InterPro" id="IPR038765">
    <property type="entry name" value="Papain-like_cys_pep_sf"/>
</dbReference>
<dbReference type="PANTHER" id="PTHR10589:SF17">
    <property type="entry name" value="UBIQUITIN CARBOXYL-TERMINAL HYDROLASE"/>
    <property type="match status" value="1"/>
</dbReference>
<dbReference type="GO" id="GO:0005737">
    <property type="term" value="C:cytoplasm"/>
    <property type="evidence" value="ECO:0007669"/>
    <property type="project" value="TreeGrafter"/>
</dbReference>
<proteinExistence type="inferred from homology"/>
<keyword evidence="12" id="KW-1185">Reference proteome</keyword>
<evidence type="ECO:0000313" key="11">
    <source>
        <dbReference type="EMBL" id="RKP22017.1"/>
    </source>
</evidence>
<evidence type="ECO:0000256" key="7">
    <source>
        <dbReference type="PROSITE-ProRule" id="PRU01393"/>
    </source>
</evidence>
<dbReference type="AlphaFoldDB" id="A0A075ATD1"/>
<reference evidence="13" key="2">
    <citation type="journal article" date="2018" name="Nat. Microbiol.">
        <title>Leveraging single-cell genomics to expand the fungal tree of life.</title>
        <authorList>
            <person name="Ahrendt S.R."/>
            <person name="Quandt C.A."/>
            <person name="Ciobanu D."/>
            <person name="Clum A."/>
            <person name="Salamov A."/>
            <person name="Andreopoulos B."/>
            <person name="Cheng J.F."/>
            <person name="Woyke T."/>
            <person name="Pelin A."/>
            <person name="Henrissat B."/>
            <person name="Reynolds N.K."/>
            <person name="Benny G.L."/>
            <person name="Smith M.E."/>
            <person name="James T.Y."/>
            <person name="Grigoriev I.V."/>
        </authorList>
    </citation>
    <scope>NUCLEOTIDE SEQUENCE [LARGE SCALE GENOMIC DNA]</scope>
    <source>
        <strain evidence="13">CSF55</strain>
    </source>
</reference>
<feature type="domain" description="UCH catalytic" evidence="9">
    <location>
        <begin position="4"/>
        <end position="198"/>
    </location>
</feature>
<protein>
    <recommendedName>
        <fullName evidence="8">Ubiquitin carboxyl-terminal hydrolase</fullName>
        <ecNumber evidence="8">3.4.19.12</ecNumber>
    </recommendedName>
</protein>
<evidence type="ECO:0000256" key="6">
    <source>
        <dbReference type="ARBA" id="ARBA00022807"/>
    </source>
</evidence>
<evidence type="ECO:0000313" key="13">
    <source>
        <dbReference type="Proteomes" id="UP000281549"/>
    </source>
</evidence>
<reference evidence="11" key="3">
    <citation type="submission" date="2018-08" db="EMBL/GenBank/DDBJ databases">
        <title>Leveraging single-cell genomics to expand the Fungal Tree of Life.</title>
        <authorList>
            <consortium name="DOE Joint Genome Institute"/>
            <person name="Ahrendt S.R."/>
            <person name="Quandt C.A."/>
            <person name="Ciobanu D."/>
            <person name="Clum A."/>
            <person name="Salamov A."/>
            <person name="Andreopoulos B."/>
            <person name="Cheng J.-F."/>
            <person name="Woyke T."/>
            <person name="Pelin A."/>
            <person name="Henrissat B."/>
            <person name="Reynolds N."/>
            <person name="Benny G.L."/>
            <person name="Smith M.E."/>
            <person name="James T.Y."/>
            <person name="Grigoriev I.V."/>
        </authorList>
    </citation>
    <scope>NUCLEOTIDE SEQUENCE</scope>
    <source>
        <strain evidence="11">CSF55</strain>
    </source>
</reference>
<evidence type="ECO:0000256" key="1">
    <source>
        <dbReference type="ARBA" id="ARBA00000707"/>
    </source>
</evidence>
<keyword evidence="6 7" id="KW-0788">Thiol protease</keyword>
<evidence type="ECO:0000313" key="12">
    <source>
        <dbReference type="Proteomes" id="UP000030755"/>
    </source>
</evidence>
<feature type="site" description="Important for enzyme activity" evidence="7">
    <location>
        <position position="155"/>
    </location>
</feature>
<keyword evidence="5 7" id="KW-0378">Hydrolase</keyword>
<evidence type="ECO:0000259" key="9">
    <source>
        <dbReference type="PROSITE" id="PS52048"/>
    </source>
</evidence>
<dbReference type="PANTHER" id="PTHR10589">
    <property type="entry name" value="UBIQUITIN CARBOXYL-TERMINAL HYDROLASE"/>
    <property type="match status" value="1"/>
</dbReference>
<accession>A0A075ATD1</accession>
<dbReference type="PROSITE" id="PS52048">
    <property type="entry name" value="UCH_DOMAIN"/>
    <property type="match status" value="1"/>
</dbReference>
<evidence type="ECO:0000256" key="4">
    <source>
        <dbReference type="ARBA" id="ARBA00022786"/>
    </source>
</evidence>
<dbReference type="PRINTS" id="PR00707">
    <property type="entry name" value="UBCTHYDRLASE"/>
</dbReference>
<dbReference type="EC" id="3.4.19.12" evidence="8"/>
<sequence length="201" mass="23167">MSIRWRPLESDPEIMNKYLAALKVQENSSFQDIFCLDNDVLELYSQFMTNEECKMNNIFFMKQTIENACGSIAILHALMNNENLINNSETLQKFKKSVDDLNFHDRGEQFGNTREFADLHNNLSIQGSSIDHLNEDVYLHFVCFVQKNNHLFELDGRLPGPIDHGPCKNLLKDTSKQVKMMISENPGEVEFSLIVLCNKES</sequence>
<comment type="similarity">
    <text evidence="2 7 8">Belongs to the peptidase C12 family.</text>
</comment>
<evidence type="ECO:0000256" key="5">
    <source>
        <dbReference type="ARBA" id="ARBA00022801"/>
    </source>
</evidence>
<feature type="site" description="Transition state stabilizer" evidence="7">
    <location>
        <position position="63"/>
    </location>
</feature>
<evidence type="ECO:0000256" key="3">
    <source>
        <dbReference type="ARBA" id="ARBA00022670"/>
    </source>
</evidence>
<comment type="catalytic activity">
    <reaction evidence="1 7 8">
        <text>Thiol-dependent hydrolysis of ester, thioester, amide, peptide and isopeptide bonds formed by the C-terminal Gly of ubiquitin (a 76-residue protein attached to proteins as an intracellular targeting signal).</text>
        <dbReference type="EC" id="3.4.19.12"/>
    </reaction>
</comment>
<dbReference type="OMA" id="TCFVQAP"/>
<dbReference type="SUPFAM" id="SSF54001">
    <property type="entry name" value="Cysteine proteinases"/>
    <property type="match status" value="1"/>
</dbReference>
<dbReference type="GO" id="GO:0016579">
    <property type="term" value="P:protein deubiquitination"/>
    <property type="evidence" value="ECO:0007669"/>
    <property type="project" value="TreeGrafter"/>
</dbReference>
<gene>
    <name evidence="10" type="ORF">O9G_004171</name>
    <name evidence="11" type="ORF">ROZALSC1DRAFT_26601</name>
</gene>
<dbReference type="Pfam" id="PF01088">
    <property type="entry name" value="Peptidase_C12"/>
    <property type="match status" value="2"/>
</dbReference>
<keyword evidence="3 7" id="KW-0645">Protease</keyword>
<dbReference type="Proteomes" id="UP000030755">
    <property type="component" value="Unassembled WGS sequence"/>
</dbReference>
<dbReference type="HOGENOM" id="CLU_054406_1_1_1"/>
<dbReference type="GO" id="GO:0006511">
    <property type="term" value="P:ubiquitin-dependent protein catabolic process"/>
    <property type="evidence" value="ECO:0007669"/>
    <property type="project" value="UniProtKB-UniRule"/>
</dbReference>
<evidence type="ECO:0000256" key="2">
    <source>
        <dbReference type="ARBA" id="ARBA00009326"/>
    </source>
</evidence>
<dbReference type="EMBL" id="ML004914">
    <property type="protein sequence ID" value="RKP22017.1"/>
    <property type="molecule type" value="Genomic_DNA"/>
</dbReference>
<feature type="active site" description="Nucleophile" evidence="7">
    <location>
        <position position="69"/>
    </location>
</feature>
<dbReference type="InterPro" id="IPR036959">
    <property type="entry name" value="Peptidase_C12_UCH_sf"/>
</dbReference>